<dbReference type="Gene3D" id="1.10.150.400">
    <property type="match status" value="1"/>
</dbReference>
<reference evidence="1 2" key="2">
    <citation type="journal article" date="2011" name="J. Bacteriol.">
        <title>Complete genome sequences for the anaerobic, extremely thermophilic plant biomass-degrading bacteria Caldicellulosiruptor hydrothermalis, Caldicellulosiruptor kristjanssonii, Caldicellulosiruptor kronotskyensis, Caldicellulosiruptor owensenis, and Caldicellulosiruptor lactoaceticus.</title>
        <authorList>
            <person name="Blumer-Schuette S.E."/>
            <person name="Ozdemir I."/>
            <person name="Mistry D."/>
            <person name="Lucas S."/>
            <person name="Lapidus A."/>
            <person name="Cheng J.F."/>
            <person name="Goodwin L.A."/>
            <person name="Pitluck S."/>
            <person name="Land M.L."/>
            <person name="Hauser L.J."/>
            <person name="Woyke T."/>
            <person name="Mikhailova N."/>
            <person name="Pati A."/>
            <person name="Kyrpides N.C."/>
            <person name="Ivanova N."/>
            <person name="Detter J.C."/>
            <person name="Walston-Davenport K."/>
            <person name="Han S."/>
            <person name="Adams M.W."/>
            <person name="Kelly R.M."/>
        </authorList>
    </citation>
    <scope>NUCLEOTIDE SEQUENCE [LARGE SCALE GENOMIC DNA]</scope>
    <source>
        <strain evidence="2">DSM 18901 / VKM B-2411 / 108</strain>
    </source>
</reference>
<sequence>MNWIEYQNQEDIDYRRRFIEEFRFNFNEYKNKNIVLYGIGEKTKLILEEAKEFNFVGLMDKDTVGSVIYGLKVLSYDEVISSNVDLIIIVANMSVSELIYRRISFLKKDYGIEIKYINGTTPVDFGDEIISNDPYWLNDINKLKSEIEKHDVISFDVFDTLLMRKVLNPSDIFDLVERELYYKYNIEIPFKIKRIEAEKYCYNYIDKNYDIFQIYSVLKELLNITDNNLLNKIMQIEIELEMECCIPRSDIIDVYLYSIKKGKTVCITSDTYFNRKYLELLLRKNGILQFDKLLISCEEKKSKSGGDMFEYLKQLYKQKKILHIGDNQISDREIPQKYSISTFQVRSGYDLILSSLLKDLLINVKNSSDSILMGVSMFPLLKSPFSLNKGKGAIYINSMYDIGYSFFGPMVLNFVLWLIKMAKKERIEKLLFFSRDGYIIEKIYKKIVEFYDLDAPESIYFLTSRRASSVAAIENWEDVVFIIKNVCKCRNLKIKELINIAFGIYIEDKDEFAEKYYYEVTEKELLDYLYNYADLTFENAKKERANYLKYISSLTIKEARNIGCVNFVGKGVTQYCVSKIMKKDLCGYYFATEYDIKNIILPSQKAYGLYGELISPHLSKTSISTKYLFGEIVFTSPDGQLVKFDDNGQPVFEKNSINEFHFSIINECHEGMLAFVEEMIKLDRGLLERNFGNELIDKLYGLFTSHACFISDDIKKFFIVDDYYAPSRRGTNLFMD</sequence>
<dbReference type="Gene3D" id="3.40.50.1000">
    <property type="entry name" value="HAD superfamily/HAD-like"/>
    <property type="match status" value="1"/>
</dbReference>
<dbReference type="eggNOG" id="COG5610">
    <property type="taxonomic scope" value="Bacteria"/>
</dbReference>
<evidence type="ECO:0000313" key="1">
    <source>
        <dbReference type="EMBL" id="ADQ06814.1"/>
    </source>
</evidence>
<reference key="1">
    <citation type="submission" date="2010-09" db="EMBL/GenBank/DDBJ databases">
        <title>Complete sequence of Caldicellulosiruptor hydrothermalis 108.</title>
        <authorList>
            <consortium name="US DOE Joint Genome Institute"/>
            <person name="Lucas S."/>
            <person name="Copeland A."/>
            <person name="Lapidus A."/>
            <person name="Cheng J.-F."/>
            <person name="Bruce D."/>
            <person name="Goodwin L."/>
            <person name="Pitluck S."/>
            <person name="Davenport K."/>
            <person name="Detter J.C."/>
            <person name="Han C."/>
            <person name="Tapia R."/>
            <person name="Land M."/>
            <person name="Hauser L."/>
            <person name="Chang Y.-J."/>
            <person name="Jeffries C."/>
            <person name="Kyrpides N."/>
            <person name="Ivanova N."/>
            <person name="Mikhailova N."/>
            <person name="Blumer-Schuette S.E."/>
            <person name="Kelly R.M."/>
            <person name="Woyke T."/>
        </authorList>
    </citation>
    <scope>NUCLEOTIDE SEQUENCE</scope>
    <source>
        <strain>108</strain>
    </source>
</reference>
<dbReference type="InterPro" id="IPR023214">
    <property type="entry name" value="HAD_sf"/>
</dbReference>
<keyword evidence="2" id="KW-1185">Reference proteome</keyword>
<dbReference type="HOGENOM" id="CLU_017953_1_0_9"/>
<dbReference type="eggNOG" id="COG0287">
    <property type="taxonomic scope" value="Bacteria"/>
</dbReference>
<dbReference type="AlphaFoldDB" id="E4Q8G9"/>
<dbReference type="SUPFAM" id="SSF56784">
    <property type="entry name" value="HAD-like"/>
    <property type="match status" value="1"/>
</dbReference>
<dbReference type="InterPro" id="IPR036412">
    <property type="entry name" value="HAD-like_sf"/>
</dbReference>
<dbReference type="OrthoDB" id="9816564at2"/>
<dbReference type="RefSeq" id="WP_013402995.1">
    <property type="nucleotide sequence ID" value="NC_014652.1"/>
</dbReference>
<name>E4Q8G9_CALH1</name>
<gene>
    <name evidence="1" type="ordered locus">Calhy_1088</name>
</gene>
<dbReference type="Gene3D" id="3.40.50.720">
    <property type="entry name" value="NAD(P)-binding Rossmann-like Domain"/>
    <property type="match status" value="1"/>
</dbReference>
<dbReference type="Proteomes" id="UP000006890">
    <property type="component" value="Chromosome"/>
</dbReference>
<proteinExistence type="predicted"/>
<dbReference type="STRING" id="632292.Calhy_1088"/>
<evidence type="ECO:0000313" key="2">
    <source>
        <dbReference type="Proteomes" id="UP000006890"/>
    </source>
</evidence>
<dbReference type="KEGG" id="chd:Calhy_1088"/>
<dbReference type="EMBL" id="CP002219">
    <property type="protein sequence ID" value="ADQ06814.1"/>
    <property type="molecule type" value="Genomic_DNA"/>
</dbReference>
<protein>
    <submittedName>
        <fullName evidence="1">Haloacid dehalogenase domain protein hydrolase</fullName>
    </submittedName>
</protein>
<organism evidence="1 2">
    <name type="scientific">Caldicellulosiruptor hydrothermalis (strain DSM 18901 / VKM B-2411 / 108)</name>
    <dbReference type="NCBI Taxonomy" id="632292"/>
    <lineage>
        <taxon>Bacteria</taxon>
        <taxon>Bacillati</taxon>
        <taxon>Bacillota</taxon>
        <taxon>Bacillota incertae sedis</taxon>
        <taxon>Caldicellulosiruptorales</taxon>
        <taxon>Caldicellulosiruptoraceae</taxon>
        <taxon>Caldicellulosiruptor</taxon>
    </lineage>
</organism>
<keyword evidence="1" id="KW-0378">Hydrolase</keyword>
<accession>E4Q8G9</accession>
<dbReference type="GO" id="GO:0016787">
    <property type="term" value="F:hydrolase activity"/>
    <property type="evidence" value="ECO:0007669"/>
    <property type="project" value="UniProtKB-KW"/>
</dbReference>